<keyword evidence="2" id="KW-0732">Signal</keyword>
<dbReference type="SUPFAM" id="SSF56436">
    <property type="entry name" value="C-type lectin-like"/>
    <property type="match status" value="1"/>
</dbReference>
<accession>A0A9D4BN39</accession>
<feature type="domain" description="C-type lectin" evidence="3">
    <location>
        <begin position="384"/>
        <end position="502"/>
    </location>
</feature>
<feature type="compositionally biased region" description="Polar residues" evidence="1">
    <location>
        <begin position="207"/>
        <end position="239"/>
    </location>
</feature>
<organism evidence="4 5">
    <name type="scientific">Dreissena polymorpha</name>
    <name type="common">Zebra mussel</name>
    <name type="synonym">Mytilus polymorpha</name>
    <dbReference type="NCBI Taxonomy" id="45954"/>
    <lineage>
        <taxon>Eukaryota</taxon>
        <taxon>Metazoa</taxon>
        <taxon>Spiralia</taxon>
        <taxon>Lophotrochozoa</taxon>
        <taxon>Mollusca</taxon>
        <taxon>Bivalvia</taxon>
        <taxon>Autobranchia</taxon>
        <taxon>Heteroconchia</taxon>
        <taxon>Euheterodonta</taxon>
        <taxon>Imparidentia</taxon>
        <taxon>Neoheterodontei</taxon>
        <taxon>Myida</taxon>
        <taxon>Dreissenoidea</taxon>
        <taxon>Dreissenidae</taxon>
        <taxon>Dreissena</taxon>
    </lineage>
</organism>
<protein>
    <recommendedName>
        <fullName evidence="3">C-type lectin domain-containing protein</fullName>
    </recommendedName>
</protein>
<feature type="region of interest" description="Disordered" evidence="1">
    <location>
        <begin position="161"/>
        <end position="243"/>
    </location>
</feature>
<reference evidence="4" key="2">
    <citation type="submission" date="2020-11" db="EMBL/GenBank/DDBJ databases">
        <authorList>
            <person name="McCartney M.A."/>
            <person name="Auch B."/>
            <person name="Kono T."/>
            <person name="Mallez S."/>
            <person name="Becker A."/>
            <person name="Gohl D.M."/>
            <person name="Silverstein K.A.T."/>
            <person name="Koren S."/>
            <person name="Bechman K.B."/>
            <person name="Herman A."/>
            <person name="Abrahante J.E."/>
            <person name="Garbe J."/>
        </authorList>
    </citation>
    <scope>NUCLEOTIDE SEQUENCE</scope>
    <source>
        <strain evidence="4">Duluth1</strain>
        <tissue evidence="4">Whole animal</tissue>
    </source>
</reference>
<feature type="signal peptide" evidence="2">
    <location>
        <begin position="1"/>
        <end position="19"/>
    </location>
</feature>
<dbReference type="InterPro" id="IPR016186">
    <property type="entry name" value="C-type_lectin-like/link_sf"/>
</dbReference>
<dbReference type="SMART" id="SM00034">
    <property type="entry name" value="CLECT"/>
    <property type="match status" value="1"/>
</dbReference>
<dbReference type="CDD" id="cd00037">
    <property type="entry name" value="CLECT"/>
    <property type="match status" value="1"/>
</dbReference>
<proteinExistence type="predicted"/>
<evidence type="ECO:0000256" key="2">
    <source>
        <dbReference type="SAM" id="SignalP"/>
    </source>
</evidence>
<evidence type="ECO:0000313" key="5">
    <source>
        <dbReference type="Proteomes" id="UP000828390"/>
    </source>
</evidence>
<dbReference type="InterPro" id="IPR016187">
    <property type="entry name" value="CTDL_fold"/>
</dbReference>
<feature type="region of interest" description="Disordered" evidence="1">
    <location>
        <begin position="260"/>
        <end position="317"/>
    </location>
</feature>
<comment type="caution">
    <text evidence="4">The sequence shown here is derived from an EMBL/GenBank/DDBJ whole genome shotgun (WGS) entry which is preliminary data.</text>
</comment>
<evidence type="ECO:0000256" key="1">
    <source>
        <dbReference type="SAM" id="MobiDB-lite"/>
    </source>
</evidence>
<gene>
    <name evidence="4" type="ORF">DPMN_069477</name>
</gene>
<dbReference type="InterPro" id="IPR001304">
    <property type="entry name" value="C-type_lectin-like"/>
</dbReference>
<dbReference type="Pfam" id="PF00059">
    <property type="entry name" value="Lectin_C"/>
    <property type="match status" value="1"/>
</dbReference>
<sequence>MRILIRLLLVCFIDNGVVALECFSCPSALKADSCSTRQLCAQGEICMLRLGQHGQTKDLYWETMCYDKKTCLDEISTNGMIVSGGRKRFSDSKFIGGVCIMQCCDEPLCNRGCNETVMQETWPPTSNYPTTASNPSTIQLIVPTTPANPVTTTTVNVIIPTKPSVTNPPTTPLAPTKPPTLTPTISPSTLETATPTTQTPAYSPSTLQTGTPTTQASTFSPSTLETATPSTQTPTFSLSTLETGTPTTIVTTVTTLVHNTSHSSTDGTTQTLSTQTHHSTNQQTTGTTSPTTTTSTTKTTTTTSTPPSATTTSPTISTTILASTSTTVIPATTTITSAATTTKGTTTQPFTASTTKTTVTPPMLSTTVQHVYMNLTCPRGLESFDTSCYAFVKHEMPFDQAVDYCMQRGAYLVQMNSQSENAFLVEHLKHTHEGPVVYWLGISDFQREGHWQYVGTSEEATFTDWAPNEPDDKHNLDGDTDTADCAVLSPNLNWKWQDSGCSIYEVGSTICELRNPSLP</sequence>
<dbReference type="InterPro" id="IPR050111">
    <property type="entry name" value="C-type_lectin/snaclec_domain"/>
</dbReference>
<dbReference type="AlphaFoldDB" id="A0A9D4BN39"/>
<reference evidence="4" key="1">
    <citation type="journal article" date="2019" name="bioRxiv">
        <title>The Genome of the Zebra Mussel, Dreissena polymorpha: A Resource for Invasive Species Research.</title>
        <authorList>
            <person name="McCartney M.A."/>
            <person name="Auch B."/>
            <person name="Kono T."/>
            <person name="Mallez S."/>
            <person name="Zhang Y."/>
            <person name="Obille A."/>
            <person name="Becker A."/>
            <person name="Abrahante J.E."/>
            <person name="Garbe J."/>
            <person name="Badalamenti J.P."/>
            <person name="Herman A."/>
            <person name="Mangelson H."/>
            <person name="Liachko I."/>
            <person name="Sullivan S."/>
            <person name="Sone E.D."/>
            <person name="Koren S."/>
            <person name="Silverstein K.A.T."/>
            <person name="Beckman K.B."/>
            <person name="Gohl D.M."/>
        </authorList>
    </citation>
    <scope>NUCLEOTIDE SEQUENCE</scope>
    <source>
        <strain evidence="4">Duluth1</strain>
        <tissue evidence="4">Whole animal</tissue>
    </source>
</reference>
<evidence type="ECO:0000259" key="3">
    <source>
        <dbReference type="PROSITE" id="PS50041"/>
    </source>
</evidence>
<dbReference type="PROSITE" id="PS50041">
    <property type="entry name" value="C_TYPE_LECTIN_2"/>
    <property type="match status" value="1"/>
</dbReference>
<name>A0A9D4BN39_DREPO</name>
<feature type="compositionally biased region" description="Pro residues" evidence="1">
    <location>
        <begin position="169"/>
        <end position="181"/>
    </location>
</feature>
<feature type="chain" id="PRO_5038997331" description="C-type lectin domain-containing protein" evidence="2">
    <location>
        <begin position="20"/>
        <end position="519"/>
    </location>
</feature>
<keyword evidence="5" id="KW-1185">Reference proteome</keyword>
<dbReference type="Gene3D" id="3.10.100.10">
    <property type="entry name" value="Mannose-Binding Protein A, subunit A"/>
    <property type="match status" value="1"/>
</dbReference>
<dbReference type="EMBL" id="JAIWYP010000014">
    <property type="protein sequence ID" value="KAH3710011.1"/>
    <property type="molecule type" value="Genomic_DNA"/>
</dbReference>
<dbReference type="OrthoDB" id="6339209at2759"/>
<dbReference type="Proteomes" id="UP000828390">
    <property type="component" value="Unassembled WGS sequence"/>
</dbReference>
<feature type="compositionally biased region" description="Low complexity" evidence="1">
    <location>
        <begin position="182"/>
        <end position="206"/>
    </location>
</feature>
<dbReference type="PANTHER" id="PTHR22803">
    <property type="entry name" value="MANNOSE, PHOSPHOLIPASE, LECTIN RECEPTOR RELATED"/>
    <property type="match status" value="1"/>
</dbReference>
<evidence type="ECO:0000313" key="4">
    <source>
        <dbReference type="EMBL" id="KAH3710011.1"/>
    </source>
</evidence>